<name>A0A9D7LMQ4_9RHOO</name>
<dbReference type="InterPro" id="IPR010664">
    <property type="entry name" value="LipoPS_assembly_LptC-rel"/>
</dbReference>
<dbReference type="PANTHER" id="PTHR37481">
    <property type="entry name" value="LIPOPOLYSACCHARIDE EXPORT SYSTEM PROTEIN LPTC"/>
    <property type="match status" value="1"/>
</dbReference>
<organism evidence="6 7">
    <name type="scientific">Candidatus Dechloromonas phosphorivorans</name>
    <dbReference type="NCBI Taxonomy" id="2899244"/>
    <lineage>
        <taxon>Bacteria</taxon>
        <taxon>Pseudomonadati</taxon>
        <taxon>Pseudomonadota</taxon>
        <taxon>Betaproteobacteria</taxon>
        <taxon>Rhodocyclales</taxon>
        <taxon>Azonexaceae</taxon>
        <taxon>Dechloromonas</taxon>
    </lineage>
</organism>
<dbReference type="InterPro" id="IPR052363">
    <property type="entry name" value="LPS_export_LptC"/>
</dbReference>
<evidence type="ECO:0000313" key="7">
    <source>
        <dbReference type="Proteomes" id="UP000808146"/>
    </source>
</evidence>
<evidence type="ECO:0000256" key="3">
    <source>
        <dbReference type="ARBA" id="ARBA00022692"/>
    </source>
</evidence>
<accession>A0A9D7LMQ4</accession>
<dbReference type="PANTHER" id="PTHR37481:SF1">
    <property type="entry name" value="LIPOPOLYSACCHARIDE EXPORT SYSTEM PROTEIN LPTC"/>
    <property type="match status" value="1"/>
</dbReference>
<dbReference type="EMBL" id="JADKBR010000007">
    <property type="protein sequence ID" value="MBK8890446.1"/>
    <property type="molecule type" value="Genomic_DNA"/>
</dbReference>
<protein>
    <submittedName>
        <fullName evidence="6">LPS export ABC transporter periplasmic protein LptC</fullName>
    </submittedName>
</protein>
<dbReference type="GO" id="GO:0030288">
    <property type="term" value="C:outer membrane-bounded periplasmic space"/>
    <property type="evidence" value="ECO:0007669"/>
    <property type="project" value="TreeGrafter"/>
</dbReference>
<evidence type="ECO:0000256" key="1">
    <source>
        <dbReference type="ARBA" id="ARBA00022475"/>
    </source>
</evidence>
<evidence type="ECO:0000256" key="2">
    <source>
        <dbReference type="ARBA" id="ARBA00022519"/>
    </source>
</evidence>
<dbReference type="GO" id="GO:0017089">
    <property type="term" value="F:glycolipid transfer activity"/>
    <property type="evidence" value="ECO:0007669"/>
    <property type="project" value="TreeGrafter"/>
</dbReference>
<dbReference type="GO" id="GO:0015221">
    <property type="term" value="F:lipopolysaccharide transmembrane transporter activity"/>
    <property type="evidence" value="ECO:0007669"/>
    <property type="project" value="InterPro"/>
</dbReference>
<comment type="caution">
    <text evidence="6">The sequence shown here is derived from an EMBL/GenBank/DDBJ whole genome shotgun (WGS) entry which is preliminary data.</text>
</comment>
<gene>
    <name evidence="6" type="primary">lptC</name>
    <name evidence="6" type="ORF">IPN75_08590</name>
</gene>
<proteinExistence type="predicted"/>
<dbReference type="NCBIfam" id="TIGR04409">
    <property type="entry name" value="LptC_YrbK"/>
    <property type="match status" value="1"/>
</dbReference>
<dbReference type="AlphaFoldDB" id="A0A9D7LMQ4"/>
<keyword evidence="4" id="KW-1133">Transmembrane helix</keyword>
<reference evidence="6" key="1">
    <citation type="submission" date="2020-10" db="EMBL/GenBank/DDBJ databases">
        <title>Connecting structure to function with the recovery of over 1000 high-quality activated sludge metagenome-assembled genomes encoding full-length rRNA genes using long-read sequencing.</title>
        <authorList>
            <person name="Singleton C.M."/>
            <person name="Petriglieri F."/>
            <person name="Kristensen J.M."/>
            <person name="Kirkegaard R.H."/>
            <person name="Michaelsen T.Y."/>
            <person name="Andersen M.H."/>
            <person name="Karst S.M."/>
            <person name="Dueholm M.S."/>
            <person name="Nielsen P.H."/>
            <person name="Albertsen M."/>
        </authorList>
    </citation>
    <scope>NUCLEOTIDE SEQUENCE</scope>
    <source>
        <strain evidence="6">OdNE_18-Q3-R46-58_BAT3C.305</strain>
    </source>
</reference>
<evidence type="ECO:0000256" key="5">
    <source>
        <dbReference type="ARBA" id="ARBA00023136"/>
    </source>
</evidence>
<keyword evidence="1" id="KW-1003">Cell membrane</keyword>
<keyword evidence="2" id="KW-0997">Cell inner membrane</keyword>
<dbReference type="GO" id="GO:0005886">
    <property type="term" value="C:plasma membrane"/>
    <property type="evidence" value="ECO:0007669"/>
    <property type="project" value="InterPro"/>
</dbReference>
<dbReference type="Pfam" id="PF06835">
    <property type="entry name" value="LptC"/>
    <property type="match status" value="1"/>
</dbReference>
<dbReference type="InterPro" id="IPR026265">
    <property type="entry name" value="LptC"/>
</dbReference>
<dbReference type="Proteomes" id="UP000808146">
    <property type="component" value="Unassembled WGS sequence"/>
</dbReference>
<dbReference type="Gene3D" id="2.60.450.10">
    <property type="entry name" value="Lipopolysaccharide (LPS) transport protein A like domain"/>
    <property type="match status" value="1"/>
</dbReference>
<sequence length="193" mass="21597">MRFGSSQLFTVVLLALLAGVSFWLQKVIAPVDTVHDGKFRHDPDAMAENFVVRKFDDQGRLKYRLTAPYMEHFPDDDSSELKSPVLIQYRPGTVPLTLSGKNARVTSKGQTVFLWDDVKAVRPAMPDRPEMVARMPDLTIEPDAGTAFTNSAVQITEDRSWAKGVGMHLDDNTSIFVLQSQVTGLSYPRRAKK</sequence>
<evidence type="ECO:0000313" key="6">
    <source>
        <dbReference type="EMBL" id="MBK8890446.1"/>
    </source>
</evidence>
<keyword evidence="5" id="KW-0472">Membrane</keyword>
<evidence type="ECO:0000256" key="4">
    <source>
        <dbReference type="ARBA" id="ARBA00022989"/>
    </source>
</evidence>
<keyword evidence="3" id="KW-0812">Transmembrane</keyword>